<proteinExistence type="predicted"/>
<feature type="region of interest" description="Disordered" evidence="1">
    <location>
        <begin position="68"/>
        <end position="89"/>
    </location>
</feature>
<dbReference type="EMBL" id="PGCJ01000850">
    <property type="protein sequence ID" value="PLW17401.1"/>
    <property type="molecule type" value="Genomic_DNA"/>
</dbReference>
<evidence type="ECO:0000313" key="2">
    <source>
        <dbReference type="EMBL" id="PLW17401.1"/>
    </source>
</evidence>
<keyword evidence="3" id="KW-1185">Reference proteome</keyword>
<evidence type="ECO:0000256" key="1">
    <source>
        <dbReference type="SAM" id="MobiDB-lite"/>
    </source>
</evidence>
<gene>
    <name evidence="2" type="ORF">PCANC_14662</name>
</gene>
<evidence type="ECO:0000313" key="3">
    <source>
        <dbReference type="Proteomes" id="UP000235388"/>
    </source>
</evidence>
<dbReference type="Proteomes" id="UP000235388">
    <property type="component" value="Unassembled WGS sequence"/>
</dbReference>
<comment type="caution">
    <text evidence="2">The sequence shown here is derived from an EMBL/GenBank/DDBJ whole genome shotgun (WGS) entry which is preliminary data.</text>
</comment>
<protein>
    <submittedName>
        <fullName evidence="2">Uncharacterized protein</fullName>
    </submittedName>
</protein>
<dbReference type="AlphaFoldDB" id="A0A2N5SVZ9"/>
<sequence length="89" mass="9673">MSGPSSGKGFADNKGEINYLRLLMEAQHKSIVQAQQDQEASAERMTRFEEASAQRIAQLEDAIMFLSTQRDTTAGPSSTNTTAPVSACY</sequence>
<organism evidence="2 3">
    <name type="scientific">Puccinia coronata f. sp. avenae</name>
    <dbReference type="NCBI Taxonomy" id="200324"/>
    <lineage>
        <taxon>Eukaryota</taxon>
        <taxon>Fungi</taxon>
        <taxon>Dikarya</taxon>
        <taxon>Basidiomycota</taxon>
        <taxon>Pucciniomycotina</taxon>
        <taxon>Pucciniomycetes</taxon>
        <taxon>Pucciniales</taxon>
        <taxon>Pucciniaceae</taxon>
        <taxon>Puccinia</taxon>
    </lineage>
</organism>
<name>A0A2N5SVZ9_9BASI</name>
<reference evidence="2 3" key="1">
    <citation type="submission" date="2017-11" db="EMBL/GenBank/DDBJ databases">
        <title>De novo assembly and phasing of dikaryotic genomes from two isolates of Puccinia coronata f. sp. avenae, the causal agent of oat crown rust.</title>
        <authorList>
            <person name="Miller M.E."/>
            <person name="Zhang Y."/>
            <person name="Omidvar V."/>
            <person name="Sperschneider J."/>
            <person name="Schwessinger B."/>
            <person name="Raley C."/>
            <person name="Palmer J.M."/>
            <person name="Garnica D."/>
            <person name="Upadhyaya N."/>
            <person name="Rathjen J."/>
            <person name="Taylor J.M."/>
            <person name="Park R.F."/>
            <person name="Dodds P.N."/>
            <person name="Hirsch C.D."/>
            <person name="Kianian S.F."/>
            <person name="Figueroa M."/>
        </authorList>
    </citation>
    <scope>NUCLEOTIDE SEQUENCE [LARGE SCALE GENOMIC DNA]</scope>
    <source>
        <strain evidence="2">12NC29</strain>
    </source>
</reference>
<accession>A0A2N5SVZ9</accession>